<accession>A0ACC0LV11</accession>
<evidence type="ECO:0000313" key="2">
    <source>
        <dbReference type="Proteomes" id="UP001062846"/>
    </source>
</evidence>
<gene>
    <name evidence="1" type="ORF">RHMOL_Rhmol11G0213700</name>
</gene>
<dbReference type="Proteomes" id="UP001062846">
    <property type="component" value="Chromosome 11"/>
</dbReference>
<reference evidence="1" key="1">
    <citation type="submission" date="2022-02" db="EMBL/GenBank/DDBJ databases">
        <title>Plant Genome Project.</title>
        <authorList>
            <person name="Zhang R.-G."/>
        </authorList>
    </citation>
    <scope>NUCLEOTIDE SEQUENCE</scope>
    <source>
        <strain evidence="1">AT1</strain>
    </source>
</reference>
<name>A0ACC0LV11_RHOML</name>
<protein>
    <submittedName>
        <fullName evidence="1">Uncharacterized protein</fullName>
    </submittedName>
</protein>
<comment type="caution">
    <text evidence="1">The sequence shown here is derived from an EMBL/GenBank/DDBJ whole genome shotgun (WGS) entry which is preliminary data.</text>
</comment>
<dbReference type="EMBL" id="CM046398">
    <property type="protein sequence ID" value="KAI8532432.1"/>
    <property type="molecule type" value="Genomic_DNA"/>
</dbReference>
<proteinExistence type="predicted"/>
<keyword evidence="2" id="KW-1185">Reference proteome</keyword>
<sequence>MAIFNFQILLYSSLSISFFCILFPQTTSLTFIRFNLINLALPDQKANITTFGNATFSTQGLQLTDLVQSQVGKATYIDRLHLWDSSTSSRNLTDFSTHFVFVIDSEEHLNFAGGFAFFLAPNGSHFEGGGAMGLPIKPGGREHTSPFVAVEFDTYWSGAVGDSWEPVNVGQAPHVASKESDVYSFGIVALEIACGRKPLDSKVPESQMRLVEWVWDLYGMGRLLEAVDEKLGSDFDEQETERLMIVGLWCAHPDHNFRPKIRDAIHVLINFDAPLPILPPKMPALSFFSLPLHTTTTSSDTNQNQFSSNVDSSKFISSSTASSSSIKVFNKE</sequence>
<organism evidence="1 2">
    <name type="scientific">Rhododendron molle</name>
    <name type="common">Chinese azalea</name>
    <name type="synonym">Azalea mollis</name>
    <dbReference type="NCBI Taxonomy" id="49168"/>
    <lineage>
        <taxon>Eukaryota</taxon>
        <taxon>Viridiplantae</taxon>
        <taxon>Streptophyta</taxon>
        <taxon>Embryophyta</taxon>
        <taxon>Tracheophyta</taxon>
        <taxon>Spermatophyta</taxon>
        <taxon>Magnoliopsida</taxon>
        <taxon>eudicotyledons</taxon>
        <taxon>Gunneridae</taxon>
        <taxon>Pentapetalae</taxon>
        <taxon>asterids</taxon>
        <taxon>Ericales</taxon>
        <taxon>Ericaceae</taxon>
        <taxon>Ericoideae</taxon>
        <taxon>Rhodoreae</taxon>
        <taxon>Rhododendron</taxon>
    </lineage>
</organism>
<evidence type="ECO:0000313" key="1">
    <source>
        <dbReference type="EMBL" id="KAI8532432.1"/>
    </source>
</evidence>